<dbReference type="EMBL" id="CP001631">
    <property type="protein sequence ID" value="ACU53196.1"/>
    <property type="molecule type" value="Genomic_DNA"/>
</dbReference>
<keyword evidence="1" id="KW-0472">Membrane</keyword>
<evidence type="ECO:0008006" key="4">
    <source>
        <dbReference type="Google" id="ProtNLM"/>
    </source>
</evidence>
<dbReference type="STRING" id="525909.Afer_0227"/>
<dbReference type="SUPFAM" id="SSF52833">
    <property type="entry name" value="Thioredoxin-like"/>
    <property type="match status" value="1"/>
</dbReference>
<dbReference type="InterPro" id="IPR036249">
    <property type="entry name" value="Thioredoxin-like_sf"/>
</dbReference>
<keyword evidence="1" id="KW-0812">Transmembrane</keyword>
<evidence type="ECO:0000313" key="2">
    <source>
        <dbReference type="EMBL" id="ACU53196.1"/>
    </source>
</evidence>
<proteinExistence type="predicted"/>
<evidence type="ECO:0000313" key="3">
    <source>
        <dbReference type="Proteomes" id="UP000000771"/>
    </source>
</evidence>
<accession>C7M2F2</accession>
<dbReference type="InterPro" id="IPR009272">
    <property type="entry name" value="DUF929"/>
</dbReference>
<dbReference type="OrthoDB" id="154333at2"/>
<dbReference type="eggNOG" id="ENOG5030WW9">
    <property type="taxonomic scope" value="Bacteria"/>
</dbReference>
<sequence length="283" mass="30114">MTARARTAQRPPTRRGPAIAVSVVVVVVIVVVAAFFALRSSGTSQDASSINAPVPADVETAITSVPRSALDAVGFDSSVVSTFHRLAGQPALTADGKPEVLYIGADYCPYCAAERWGLIVALSRFGTFSNLHLMRSSSTDVFANTPTFTFYGSHYTSPYLSFVPVEIETRTYQALQAPTRAEQALLTKLDAPPYVPSTQYDGSIPFIDMGGKFLDIGASYTPSILDGLSWQTIAASLRDPSTKPAQAIDSLANEFTAAFCTLTHNAPGAVCTDPVISHLESQL</sequence>
<dbReference type="HOGENOM" id="CLU_077328_0_0_11"/>
<name>C7M2F2_ACIFD</name>
<keyword evidence="3" id="KW-1185">Reference proteome</keyword>
<dbReference type="Proteomes" id="UP000000771">
    <property type="component" value="Chromosome"/>
</dbReference>
<dbReference type="Pfam" id="PF06053">
    <property type="entry name" value="DUF929"/>
    <property type="match status" value="1"/>
</dbReference>
<protein>
    <recommendedName>
        <fullName evidence="4">DUF929 domain-containing protein</fullName>
    </recommendedName>
</protein>
<organism evidence="2 3">
    <name type="scientific">Acidimicrobium ferrooxidans (strain DSM 10331 / JCM 15462 / NBRC 103882 / ICP)</name>
    <dbReference type="NCBI Taxonomy" id="525909"/>
    <lineage>
        <taxon>Bacteria</taxon>
        <taxon>Bacillati</taxon>
        <taxon>Actinomycetota</taxon>
        <taxon>Acidimicrobiia</taxon>
        <taxon>Acidimicrobiales</taxon>
        <taxon>Acidimicrobiaceae</taxon>
        <taxon>Acidimicrobium</taxon>
    </lineage>
</organism>
<dbReference type="RefSeq" id="WP_015797701.1">
    <property type="nucleotide sequence ID" value="NC_013124.1"/>
</dbReference>
<gene>
    <name evidence="2" type="ordered locus">Afer_0227</name>
</gene>
<dbReference type="KEGG" id="afo:Afer_0227"/>
<keyword evidence="1" id="KW-1133">Transmembrane helix</keyword>
<dbReference type="AlphaFoldDB" id="C7M2F2"/>
<evidence type="ECO:0000256" key="1">
    <source>
        <dbReference type="SAM" id="Phobius"/>
    </source>
</evidence>
<feature type="transmembrane region" description="Helical" evidence="1">
    <location>
        <begin position="20"/>
        <end position="38"/>
    </location>
</feature>
<reference evidence="2 3" key="1">
    <citation type="journal article" date="2009" name="Stand. Genomic Sci.">
        <title>Complete genome sequence of Acidimicrobium ferrooxidans type strain (ICP).</title>
        <authorList>
            <person name="Clum A."/>
            <person name="Nolan M."/>
            <person name="Lang E."/>
            <person name="Glavina Del Rio T."/>
            <person name="Tice H."/>
            <person name="Copeland A."/>
            <person name="Cheng J.F."/>
            <person name="Lucas S."/>
            <person name="Chen F."/>
            <person name="Bruce D."/>
            <person name="Goodwin L."/>
            <person name="Pitluck S."/>
            <person name="Ivanova N."/>
            <person name="Mavrommatis K."/>
            <person name="Mikhailova N."/>
            <person name="Pati A."/>
            <person name="Chen A."/>
            <person name="Palaniappan K."/>
            <person name="Goker M."/>
            <person name="Spring S."/>
            <person name="Land M."/>
            <person name="Hauser L."/>
            <person name="Chang Y.J."/>
            <person name="Jeffries C.C."/>
            <person name="Chain P."/>
            <person name="Bristow J."/>
            <person name="Eisen J.A."/>
            <person name="Markowitz V."/>
            <person name="Hugenholtz P."/>
            <person name="Kyrpides N.C."/>
            <person name="Klenk H.P."/>
            <person name="Lapidus A."/>
        </authorList>
    </citation>
    <scope>NUCLEOTIDE SEQUENCE [LARGE SCALE GENOMIC DNA]</scope>
    <source>
        <strain evidence="3">DSM 10331 / JCM 15462 / NBRC 103882 / ICP</strain>
    </source>
</reference>